<reference evidence="4 5" key="1">
    <citation type="submission" date="2016-10" db="EMBL/GenBank/DDBJ databases">
        <authorList>
            <person name="de Groot N.N."/>
        </authorList>
    </citation>
    <scope>NUCLEOTIDE SEQUENCE [LARGE SCALE GENOMIC DNA]</scope>
    <source>
        <strain evidence="4 5">DSM 27842</strain>
    </source>
</reference>
<keyword evidence="1 2" id="KW-0597">Phosphoprotein</keyword>
<name>A0A1H8VUC4_9RHOB</name>
<dbReference type="InterPro" id="IPR011006">
    <property type="entry name" value="CheY-like_superfamily"/>
</dbReference>
<dbReference type="PANTHER" id="PTHR44591">
    <property type="entry name" value="STRESS RESPONSE REGULATOR PROTEIN 1"/>
    <property type="match status" value="1"/>
</dbReference>
<gene>
    <name evidence="4" type="ORF">SAMN04490248_13412</name>
</gene>
<protein>
    <submittedName>
        <fullName evidence="4">Response regulator receiver domain-containing protein</fullName>
    </submittedName>
</protein>
<dbReference type="AlphaFoldDB" id="A0A1H8VUC4"/>
<dbReference type="SMART" id="SM00448">
    <property type="entry name" value="REC"/>
    <property type="match status" value="1"/>
</dbReference>
<proteinExistence type="predicted"/>
<dbReference type="EMBL" id="FODS01000034">
    <property type="protein sequence ID" value="SEP18817.1"/>
    <property type="molecule type" value="Genomic_DNA"/>
</dbReference>
<keyword evidence="5" id="KW-1185">Reference proteome</keyword>
<dbReference type="SUPFAM" id="SSF52172">
    <property type="entry name" value="CheY-like"/>
    <property type="match status" value="1"/>
</dbReference>
<dbReference type="PROSITE" id="PS50110">
    <property type="entry name" value="RESPONSE_REGULATORY"/>
    <property type="match status" value="1"/>
</dbReference>
<evidence type="ECO:0000256" key="1">
    <source>
        <dbReference type="ARBA" id="ARBA00022553"/>
    </source>
</evidence>
<accession>A0A1H8VUC4</accession>
<organism evidence="4 5">
    <name type="scientific">Salinihabitans flavidus</name>
    <dbReference type="NCBI Taxonomy" id="569882"/>
    <lineage>
        <taxon>Bacteria</taxon>
        <taxon>Pseudomonadati</taxon>
        <taxon>Pseudomonadota</taxon>
        <taxon>Alphaproteobacteria</taxon>
        <taxon>Rhodobacterales</taxon>
        <taxon>Roseobacteraceae</taxon>
        <taxon>Salinihabitans</taxon>
    </lineage>
</organism>
<dbReference type="InterPro" id="IPR001789">
    <property type="entry name" value="Sig_transdc_resp-reg_receiver"/>
</dbReference>
<evidence type="ECO:0000313" key="4">
    <source>
        <dbReference type="EMBL" id="SEP18817.1"/>
    </source>
</evidence>
<dbReference type="InterPro" id="IPR050595">
    <property type="entry name" value="Bact_response_regulator"/>
</dbReference>
<dbReference type="GO" id="GO:0000160">
    <property type="term" value="P:phosphorelay signal transduction system"/>
    <property type="evidence" value="ECO:0007669"/>
    <property type="project" value="InterPro"/>
</dbReference>
<feature type="modified residue" description="4-aspartylphosphate" evidence="2">
    <location>
        <position position="56"/>
    </location>
</feature>
<dbReference type="Pfam" id="PF00072">
    <property type="entry name" value="Response_reg"/>
    <property type="match status" value="1"/>
</dbReference>
<evidence type="ECO:0000313" key="5">
    <source>
        <dbReference type="Proteomes" id="UP000198893"/>
    </source>
</evidence>
<evidence type="ECO:0000256" key="2">
    <source>
        <dbReference type="PROSITE-ProRule" id="PRU00169"/>
    </source>
</evidence>
<sequence>MSDPAKLLVVDDDQMMLDYTVRVLTSLGHSAVTATDAEAAVRWLEQDQHIRAAIIDLRLGKTSNGAQLALQALAIRPDLRVLLTSGDPGSLQVAGQDMPLDVELLPKPYRRRDLVARLSRLL</sequence>
<dbReference type="STRING" id="569882.SAMN04490248_13412"/>
<dbReference type="OrthoDB" id="9784719at2"/>
<dbReference type="Proteomes" id="UP000198893">
    <property type="component" value="Unassembled WGS sequence"/>
</dbReference>
<dbReference type="Gene3D" id="3.40.50.2300">
    <property type="match status" value="1"/>
</dbReference>
<dbReference type="PANTHER" id="PTHR44591:SF21">
    <property type="entry name" value="TWO-COMPONENT RESPONSE REGULATOR"/>
    <property type="match status" value="1"/>
</dbReference>
<evidence type="ECO:0000259" key="3">
    <source>
        <dbReference type="PROSITE" id="PS50110"/>
    </source>
</evidence>
<feature type="domain" description="Response regulatory" evidence="3">
    <location>
        <begin position="6"/>
        <end position="122"/>
    </location>
</feature>
<dbReference type="RefSeq" id="WP_093120438.1">
    <property type="nucleotide sequence ID" value="NZ_FODS01000034.1"/>
</dbReference>